<evidence type="ECO:0000313" key="2">
    <source>
        <dbReference type="Proteomes" id="UP000261905"/>
    </source>
</evidence>
<proteinExistence type="predicted"/>
<protein>
    <recommendedName>
        <fullName evidence="3">RNA-dependent RNA polymerase</fullName>
    </recommendedName>
</protein>
<dbReference type="EMBL" id="QUBQ01000001">
    <property type="protein sequence ID" value="REK76309.1"/>
    <property type="molecule type" value="Genomic_DNA"/>
</dbReference>
<evidence type="ECO:0000313" key="1">
    <source>
        <dbReference type="EMBL" id="REK76309.1"/>
    </source>
</evidence>
<dbReference type="OrthoDB" id="2485429at2"/>
<evidence type="ECO:0008006" key="3">
    <source>
        <dbReference type="Google" id="ProtNLM"/>
    </source>
</evidence>
<dbReference type="RefSeq" id="WP_116043171.1">
    <property type="nucleotide sequence ID" value="NZ_QUBQ01000001.1"/>
</dbReference>
<accession>A0A371PKW1</accession>
<keyword evidence="2" id="KW-1185">Reference proteome</keyword>
<comment type="caution">
    <text evidence="1">The sequence shown here is derived from an EMBL/GenBank/DDBJ whole genome shotgun (WGS) entry which is preliminary data.</text>
</comment>
<dbReference type="Proteomes" id="UP000261905">
    <property type="component" value="Unassembled WGS sequence"/>
</dbReference>
<gene>
    <name evidence="1" type="ORF">DX130_04485</name>
</gene>
<dbReference type="AlphaFoldDB" id="A0A371PKW1"/>
<sequence>MSNLKELMNSVYIPSIEGADIFNHMFRDRKLELKYIGMLPPSLELKQLIKTGLKYKVKKENDKWLSSDIINVKFNVKVASGKSIIKKISNKLLTELDEEYKNKLKEFIKTIELESVLPKWDEISSEQLRVKLYTDGFILNGIRYKVYKRSSSKSRIGQCLFIKEKLYDSMMNWGRLGLNFIIDKQMDYPSLLAYESLVGSAIERTIRIDPKNILIVNDVESKFLQQSNVIRSSKNGFLNSFEEDTWITNSLFDGESLLDSSYFDDNKSMLLLRNHMFKSAAFNCNVQLFLKEHCPSDINYDDWEIPSMFEGVKLRAKDVHFIVTPSSLKALKFSSLLGTEKEMWTHWKKVIYADNCIFGICKNEKPSKQGHDDTGFILQQTSYQMLNSLPLSQSDMNHLCHYEKQIITRLKNDDSYFIDYISNHSNKVNSHAMFADLYKHNSDIVNTKIFRNFRKDVINSHVTHVKNGKIRLRGDYCVLLGNPIEFLLHSIGRFESNIESQSLKQNEVYTKLFDFKELTAFRNPHTSPSNVLVVKNTPNFEIEKYFNLSPNIVCVNAIQFPLQDILSGCDYDSDTVLLIDNDQMLSLSKRVFGKYKVCVNHVTSSKIKYQMTNYDMAIIDNELSKSQRYIGRTVNIGQLCMSTYWHLLNKGHTQKELKNLLKKIDVVTVLSGICIDLAKKMFNINISQEIKYISEAQELMKEKPLFWKYVSQNETIQTAAYDCPMDYLYNEMNQLKIADYRKNIDFNQLLLHKELKKADRKQLAKIFEYIETMCLTINQAFASSIPSDERDRIIEDIIRYYQFYVGRLKINPNTMFSLLEKVIRDEQRVKITTKLMNVLYNTHKEMFLHAFRPKTPHY</sequence>
<name>A0A371PKW1_9BACL</name>
<reference evidence="1 2" key="1">
    <citation type="submission" date="2018-08" db="EMBL/GenBank/DDBJ databases">
        <title>Paenibacillus sp. M4BSY-1, whole genome shotgun sequence.</title>
        <authorList>
            <person name="Tuo L."/>
        </authorList>
    </citation>
    <scope>NUCLEOTIDE SEQUENCE [LARGE SCALE GENOMIC DNA]</scope>
    <source>
        <strain evidence="1 2">M4BSY-1</strain>
    </source>
</reference>
<organism evidence="1 2">
    <name type="scientific">Paenibacillus paeoniae</name>
    <dbReference type="NCBI Taxonomy" id="2292705"/>
    <lineage>
        <taxon>Bacteria</taxon>
        <taxon>Bacillati</taxon>
        <taxon>Bacillota</taxon>
        <taxon>Bacilli</taxon>
        <taxon>Bacillales</taxon>
        <taxon>Paenibacillaceae</taxon>
        <taxon>Paenibacillus</taxon>
    </lineage>
</organism>